<comment type="caution">
    <text evidence="2">The sequence shown here is derived from an EMBL/GenBank/DDBJ whole genome shotgun (WGS) entry which is preliminary data.</text>
</comment>
<evidence type="ECO:0000313" key="3">
    <source>
        <dbReference type="Proteomes" id="UP001341840"/>
    </source>
</evidence>
<keyword evidence="1" id="KW-0472">Membrane</keyword>
<accession>A0ABU6W4N9</accession>
<organism evidence="2 3">
    <name type="scientific">Stylosanthes scabra</name>
    <dbReference type="NCBI Taxonomy" id="79078"/>
    <lineage>
        <taxon>Eukaryota</taxon>
        <taxon>Viridiplantae</taxon>
        <taxon>Streptophyta</taxon>
        <taxon>Embryophyta</taxon>
        <taxon>Tracheophyta</taxon>
        <taxon>Spermatophyta</taxon>
        <taxon>Magnoliopsida</taxon>
        <taxon>eudicotyledons</taxon>
        <taxon>Gunneridae</taxon>
        <taxon>Pentapetalae</taxon>
        <taxon>rosids</taxon>
        <taxon>fabids</taxon>
        <taxon>Fabales</taxon>
        <taxon>Fabaceae</taxon>
        <taxon>Papilionoideae</taxon>
        <taxon>50 kb inversion clade</taxon>
        <taxon>dalbergioids sensu lato</taxon>
        <taxon>Dalbergieae</taxon>
        <taxon>Pterocarpus clade</taxon>
        <taxon>Stylosanthes</taxon>
    </lineage>
</organism>
<evidence type="ECO:0008006" key="4">
    <source>
        <dbReference type="Google" id="ProtNLM"/>
    </source>
</evidence>
<keyword evidence="3" id="KW-1185">Reference proteome</keyword>
<gene>
    <name evidence="2" type="ORF">PIB30_009398</name>
</gene>
<dbReference type="Proteomes" id="UP001341840">
    <property type="component" value="Unassembled WGS sequence"/>
</dbReference>
<feature type="transmembrane region" description="Helical" evidence="1">
    <location>
        <begin position="20"/>
        <end position="41"/>
    </location>
</feature>
<reference evidence="2 3" key="1">
    <citation type="journal article" date="2023" name="Plants (Basel)">
        <title>Bridging the Gap: Combining Genomics and Transcriptomics Approaches to Understand Stylosanthes scabra, an Orphan Legume from the Brazilian Caatinga.</title>
        <authorList>
            <person name="Ferreira-Neto J.R.C."/>
            <person name="da Silva M.D."/>
            <person name="Binneck E."/>
            <person name="de Melo N.F."/>
            <person name="da Silva R.H."/>
            <person name="de Melo A.L.T.M."/>
            <person name="Pandolfi V."/>
            <person name="Bustamante F.O."/>
            <person name="Brasileiro-Vidal A.C."/>
            <person name="Benko-Iseppon A.M."/>
        </authorList>
    </citation>
    <scope>NUCLEOTIDE SEQUENCE [LARGE SCALE GENOMIC DNA]</scope>
    <source>
        <tissue evidence="2">Leaves</tissue>
    </source>
</reference>
<keyword evidence="1" id="KW-0812">Transmembrane</keyword>
<keyword evidence="1" id="KW-1133">Transmembrane helix</keyword>
<dbReference type="EMBL" id="JASCZI010181264">
    <property type="protein sequence ID" value="MED6180329.1"/>
    <property type="molecule type" value="Genomic_DNA"/>
</dbReference>
<evidence type="ECO:0000256" key="1">
    <source>
        <dbReference type="SAM" id="Phobius"/>
    </source>
</evidence>
<protein>
    <recommendedName>
        <fullName evidence="4">F-box associated domain-containing protein</fullName>
    </recommendedName>
</protein>
<sequence length="290" mass="33444">MDRYEVSSLALYDLARGRQLIFYYSVQWEWFHLIGSSYGVLAARFSMDRRNSEIILWNPVTSKRITISDPGNPCFPRHVYVRDMLSYSLLVDPILNQFQTELMLRTGFGLLSEHPVVVGRRIFWLNLTGFHRVPYSIIGYCVDTDSWVETIIPRHALRGSSSRLVVEEDKLLYIVFERTSHKIGVHVHTINILDPFHLVWSFASFCGDNYLTQTPFLINGKSMVGLIHSVVDSELFYLNVTRWLSEIHFIMLNRNGRSSSTAGSLRWNHVIEIGALITYSPSLIHLVGFN</sequence>
<evidence type="ECO:0000313" key="2">
    <source>
        <dbReference type="EMBL" id="MED6180329.1"/>
    </source>
</evidence>
<name>A0ABU6W4N9_9FABA</name>
<proteinExistence type="predicted"/>